<name>A0A6A4RK43_9RHOB</name>
<dbReference type="RefSeq" id="WP_158976281.1">
    <property type="nucleotide sequence ID" value="NZ_WSFO01000001.1"/>
</dbReference>
<dbReference type="SUPFAM" id="SSF47175">
    <property type="entry name" value="Cytochromes"/>
    <property type="match status" value="1"/>
</dbReference>
<comment type="caution">
    <text evidence="2">The sequence shown here is derived from an EMBL/GenBank/DDBJ whole genome shotgun (WGS) entry which is preliminary data.</text>
</comment>
<evidence type="ECO:0000313" key="2">
    <source>
        <dbReference type="EMBL" id="KAE9632335.1"/>
    </source>
</evidence>
<keyword evidence="1" id="KW-0732">Signal</keyword>
<dbReference type="EMBL" id="WSFO01000001">
    <property type="protein sequence ID" value="KAE9632335.1"/>
    <property type="molecule type" value="Genomic_DNA"/>
</dbReference>
<dbReference type="InterPro" id="IPR010980">
    <property type="entry name" value="Cyt_c/b562"/>
</dbReference>
<dbReference type="GO" id="GO:0022900">
    <property type="term" value="P:electron transport chain"/>
    <property type="evidence" value="ECO:0007669"/>
    <property type="project" value="InterPro"/>
</dbReference>
<sequence length="158" mass="17868">MAYSLYRLPVLFLLVMALALSTPHLMAQEQITNKGVKKRVALMLTAQASVATLTDMMAGRVVFHPARARAARRTLMQTSRNIIKRFKKPHSDPLSNARPEIWTYWSDFKAKAEVADDAARQLNVNSLAGLRRTLPNVLQSCLSCHDSYWVEPNEFTTH</sequence>
<dbReference type="PROSITE" id="PS51009">
    <property type="entry name" value="CYTCII"/>
    <property type="match status" value="1"/>
</dbReference>
<feature type="chain" id="PRO_5025509186" evidence="1">
    <location>
        <begin position="28"/>
        <end position="158"/>
    </location>
</feature>
<dbReference type="Gene3D" id="1.20.120.10">
    <property type="entry name" value="Cytochrome c/b562"/>
    <property type="match status" value="1"/>
</dbReference>
<dbReference type="InterPro" id="IPR002321">
    <property type="entry name" value="Cyt_c_II"/>
</dbReference>
<protein>
    <submittedName>
        <fullName evidence="2">Cytochrome c</fullName>
    </submittedName>
</protein>
<dbReference type="GO" id="GO:0009055">
    <property type="term" value="F:electron transfer activity"/>
    <property type="evidence" value="ECO:0007669"/>
    <property type="project" value="InterPro"/>
</dbReference>
<dbReference type="GO" id="GO:0020037">
    <property type="term" value="F:heme binding"/>
    <property type="evidence" value="ECO:0007669"/>
    <property type="project" value="InterPro"/>
</dbReference>
<gene>
    <name evidence="2" type="ORF">GP644_00725</name>
</gene>
<accession>A0A6A4RK43</accession>
<evidence type="ECO:0000313" key="3">
    <source>
        <dbReference type="Proteomes" id="UP000441586"/>
    </source>
</evidence>
<evidence type="ECO:0000256" key="1">
    <source>
        <dbReference type="SAM" id="SignalP"/>
    </source>
</evidence>
<feature type="signal peptide" evidence="1">
    <location>
        <begin position="1"/>
        <end position="27"/>
    </location>
</feature>
<proteinExistence type="predicted"/>
<dbReference type="Pfam" id="PF01322">
    <property type="entry name" value="Cytochrom_C_2"/>
    <property type="match status" value="1"/>
</dbReference>
<dbReference type="Proteomes" id="UP000441586">
    <property type="component" value="Unassembled WGS sequence"/>
</dbReference>
<dbReference type="AlphaFoldDB" id="A0A6A4RK43"/>
<organism evidence="2 3">
    <name type="scientific">Parasedimentitalea maritima</name>
    <dbReference type="NCBI Taxonomy" id="2578117"/>
    <lineage>
        <taxon>Bacteria</taxon>
        <taxon>Pseudomonadati</taxon>
        <taxon>Pseudomonadota</taxon>
        <taxon>Alphaproteobacteria</taxon>
        <taxon>Rhodobacterales</taxon>
        <taxon>Paracoccaceae</taxon>
        <taxon>Parasedimentitalea</taxon>
    </lineage>
</organism>
<reference evidence="2 3" key="1">
    <citation type="submission" date="2019-12" db="EMBL/GenBank/DDBJ databases">
        <authorList>
            <person name="Zhang Y.-J."/>
        </authorList>
    </citation>
    <scope>NUCLEOTIDE SEQUENCE [LARGE SCALE GENOMIC DNA]</scope>
    <source>
        <strain evidence="2 3">H18S-6</strain>
    </source>
</reference>
<dbReference type="GO" id="GO:0005506">
    <property type="term" value="F:iron ion binding"/>
    <property type="evidence" value="ECO:0007669"/>
    <property type="project" value="InterPro"/>
</dbReference>